<feature type="non-terminal residue" evidence="2">
    <location>
        <position position="1"/>
    </location>
</feature>
<accession>X1IS90</accession>
<evidence type="ECO:0000313" key="2">
    <source>
        <dbReference type="EMBL" id="GAH68949.1"/>
    </source>
</evidence>
<feature type="region of interest" description="Disordered" evidence="1">
    <location>
        <begin position="42"/>
        <end position="70"/>
    </location>
</feature>
<dbReference type="EMBL" id="BARU01030938">
    <property type="protein sequence ID" value="GAH68949.1"/>
    <property type="molecule type" value="Genomic_DNA"/>
</dbReference>
<sequence length="263" mass="27963">ASETWDLTDEEIGKQFILSGMVTSPGDTVPSNDILNPTTLTVVAGDPPDPPAVTPHKSQHEDGGSDEVNVDGLFGQLAETQPITDHATTHGSAGDDVINVADLHGVLADRQEPKVHDNDEHSADYATIGEASNLVTQHNTLDTAHVETESLEQTASKFAPNGYCGLDGEALIQQSQNGTTPGIADAMNVLRRERIWVPPMAGIISAVDRLIVPGAEQIIGQASVPDGFVIADSYNPMLDFELFGEVQQLGNGDTLTLRCYAWA</sequence>
<evidence type="ECO:0000256" key="1">
    <source>
        <dbReference type="SAM" id="MobiDB-lite"/>
    </source>
</evidence>
<organism evidence="2">
    <name type="scientific">marine sediment metagenome</name>
    <dbReference type="NCBI Taxonomy" id="412755"/>
    <lineage>
        <taxon>unclassified sequences</taxon>
        <taxon>metagenomes</taxon>
        <taxon>ecological metagenomes</taxon>
    </lineage>
</organism>
<reference evidence="2" key="1">
    <citation type="journal article" date="2014" name="Front. Microbiol.">
        <title>High frequency of phylogenetically diverse reductive dehalogenase-homologous genes in deep subseafloor sedimentary metagenomes.</title>
        <authorList>
            <person name="Kawai M."/>
            <person name="Futagami T."/>
            <person name="Toyoda A."/>
            <person name="Takaki Y."/>
            <person name="Nishi S."/>
            <person name="Hori S."/>
            <person name="Arai W."/>
            <person name="Tsubouchi T."/>
            <person name="Morono Y."/>
            <person name="Uchiyama I."/>
            <person name="Ito T."/>
            <person name="Fujiyama A."/>
            <person name="Inagaki F."/>
            <person name="Takami H."/>
        </authorList>
    </citation>
    <scope>NUCLEOTIDE SEQUENCE</scope>
    <source>
        <strain evidence="2">Expedition CK06-06</strain>
    </source>
</reference>
<gene>
    <name evidence="2" type="ORF">S03H2_48998</name>
</gene>
<proteinExistence type="predicted"/>
<comment type="caution">
    <text evidence="2">The sequence shown here is derived from an EMBL/GenBank/DDBJ whole genome shotgun (WGS) entry which is preliminary data.</text>
</comment>
<name>X1IS90_9ZZZZ</name>
<protein>
    <submittedName>
        <fullName evidence="2">Uncharacterized protein</fullName>
    </submittedName>
</protein>
<dbReference type="AlphaFoldDB" id="X1IS90"/>
<feature type="non-terminal residue" evidence="2">
    <location>
        <position position="263"/>
    </location>
</feature>